<keyword evidence="4" id="KW-1185">Reference proteome</keyword>
<accession>A0ABD0LUV8</accession>
<evidence type="ECO:0000256" key="1">
    <source>
        <dbReference type="SAM" id="SignalP"/>
    </source>
</evidence>
<name>A0ABD0LUV8_9CAEN</name>
<reference evidence="3 4" key="1">
    <citation type="journal article" date="2023" name="Sci. Data">
        <title>Genome assembly of the Korean intertidal mud-creeper Batillaria attramentaria.</title>
        <authorList>
            <person name="Patra A.K."/>
            <person name="Ho P.T."/>
            <person name="Jun S."/>
            <person name="Lee S.J."/>
            <person name="Kim Y."/>
            <person name="Won Y.J."/>
        </authorList>
    </citation>
    <scope>NUCLEOTIDE SEQUENCE [LARGE SCALE GENOMIC DNA]</scope>
    <source>
        <strain evidence="3">Wonlab-2016</strain>
    </source>
</reference>
<dbReference type="Proteomes" id="UP001519460">
    <property type="component" value="Unassembled WGS sequence"/>
</dbReference>
<protein>
    <recommendedName>
        <fullName evidence="2">Apple domain-containing protein</fullName>
    </recommendedName>
</protein>
<proteinExistence type="predicted"/>
<dbReference type="SUPFAM" id="SSF57414">
    <property type="entry name" value="Hairpin loop containing domain-like"/>
    <property type="match status" value="1"/>
</dbReference>
<comment type="caution">
    <text evidence="3">The sequence shown here is derived from an EMBL/GenBank/DDBJ whole genome shotgun (WGS) entry which is preliminary data.</text>
</comment>
<feature type="chain" id="PRO_5044761799" description="Apple domain-containing protein" evidence="1">
    <location>
        <begin position="20"/>
        <end position="185"/>
    </location>
</feature>
<dbReference type="AlphaFoldDB" id="A0ABD0LUV8"/>
<evidence type="ECO:0000313" key="4">
    <source>
        <dbReference type="Proteomes" id="UP001519460"/>
    </source>
</evidence>
<evidence type="ECO:0000313" key="3">
    <source>
        <dbReference type="EMBL" id="KAK7503282.1"/>
    </source>
</evidence>
<gene>
    <name evidence="3" type="ORF">BaRGS_00005547</name>
</gene>
<dbReference type="PROSITE" id="PS50948">
    <property type="entry name" value="PAN"/>
    <property type="match status" value="1"/>
</dbReference>
<evidence type="ECO:0000259" key="2">
    <source>
        <dbReference type="PROSITE" id="PS50948"/>
    </source>
</evidence>
<organism evidence="3 4">
    <name type="scientific">Batillaria attramentaria</name>
    <dbReference type="NCBI Taxonomy" id="370345"/>
    <lineage>
        <taxon>Eukaryota</taxon>
        <taxon>Metazoa</taxon>
        <taxon>Spiralia</taxon>
        <taxon>Lophotrochozoa</taxon>
        <taxon>Mollusca</taxon>
        <taxon>Gastropoda</taxon>
        <taxon>Caenogastropoda</taxon>
        <taxon>Sorbeoconcha</taxon>
        <taxon>Cerithioidea</taxon>
        <taxon>Batillariidae</taxon>
        <taxon>Batillaria</taxon>
    </lineage>
</organism>
<keyword evidence="1" id="KW-0732">Signal</keyword>
<feature type="domain" description="Apple" evidence="2">
    <location>
        <begin position="101"/>
        <end position="184"/>
    </location>
</feature>
<feature type="signal peptide" evidence="1">
    <location>
        <begin position="1"/>
        <end position="19"/>
    </location>
</feature>
<sequence length="185" mass="19816">MNAVLVTLMLIGAASVGKGQFTTQNTYDRVSGLDDRLFKDNVIFEISDSSRSQCGFMCRSVRGCIAFTVTSPGAKCRGHSALMLSSASSFTVWGAETWAVCPASSLQDGFVHYPNSAIAGPAMYTGARSADDCKASCAADSQCLSLNYNAMAGDCSYYDFTALDRPSNWQTGITSTRVHYQRTCA</sequence>
<dbReference type="Pfam" id="PF00024">
    <property type="entry name" value="PAN_1"/>
    <property type="match status" value="1"/>
</dbReference>
<dbReference type="EMBL" id="JACVVK020000021">
    <property type="protein sequence ID" value="KAK7503282.1"/>
    <property type="molecule type" value="Genomic_DNA"/>
</dbReference>
<dbReference type="InterPro" id="IPR003609">
    <property type="entry name" value="Pan_app"/>
</dbReference>